<accession>A0A9Q1J2A2</accession>
<gene>
    <name evidence="2" type="ORF">SKAU_G00142480</name>
</gene>
<reference evidence="2" key="1">
    <citation type="journal article" date="2023" name="Science">
        <title>Genome structures resolve the early diversification of teleost fishes.</title>
        <authorList>
            <person name="Parey E."/>
            <person name="Louis A."/>
            <person name="Montfort J."/>
            <person name="Bouchez O."/>
            <person name="Roques C."/>
            <person name="Iampietro C."/>
            <person name="Lluch J."/>
            <person name="Castinel A."/>
            <person name="Donnadieu C."/>
            <person name="Desvignes T."/>
            <person name="Floi Bucao C."/>
            <person name="Jouanno E."/>
            <person name="Wen M."/>
            <person name="Mejri S."/>
            <person name="Dirks R."/>
            <person name="Jansen H."/>
            <person name="Henkel C."/>
            <person name="Chen W.J."/>
            <person name="Zahm M."/>
            <person name="Cabau C."/>
            <person name="Klopp C."/>
            <person name="Thompson A.W."/>
            <person name="Robinson-Rechavi M."/>
            <person name="Braasch I."/>
            <person name="Lecointre G."/>
            <person name="Bobe J."/>
            <person name="Postlethwait J.H."/>
            <person name="Berthelot C."/>
            <person name="Roest Crollius H."/>
            <person name="Guiguen Y."/>
        </authorList>
    </citation>
    <scope>NUCLEOTIDE SEQUENCE</scope>
    <source>
        <strain evidence="2">WJC10195</strain>
    </source>
</reference>
<proteinExistence type="predicted"/>
<organism evidence="2 3">
    <name type="scientific">Synaphobranchus kaupii</name>
    <name type="common">Kaup's arrowtooth eel</name>
    <dbReference type="NCBI Taxonomy" id="118154"/>
    <lineage>
        <taxon>Eukaryota</taxon>
        <taxon>Metazoa</taxon>
        <taxon>Chordata</taxon>
        <taxon>Craniata</taxon>
        <taxon>Vertebrata</taxon>
        <taxon>Euteleostomi</taxon>
        <taxon>Actinopterygii</taxon>
        <taxon>Neopterygii</taxon>
        <taxon>Teleostei</taxon>
        <taxon>Anguilliformes</taxon>
        <taxon>Synaphobranchidae</taxon>
        <taxon>Synaphobranchus</taxon>
    </lineage>
</organism>
<dbReference type="EMBL" id="JAINUF010000004">
    <property type="protein sequence ID" value="KAJ8365417.1"/>
    <property type="molecule type" value="Genomic_DNA"/>
</dbReference>
<protein>
    <submittedName>
        <fullName evidence="2">Uncharacterized protein</fullName>
    </submittedName>
</protein>
<evidence type="ECO:0000313" key="3">
    <source>
        <dbReference type="Proteomes" id="UP001152622"/>
    </source>
</evidence>
<evidence type="ECO:0000256" key="1">
    <source>
        <dbReference type="SAM" id="MobiDB-lite"/>
    </source>
</evidence>
<sequence length="120" mass="12863">MPLRCTLNALTSSRLKDSHAHASLSGLRSKEVAVTSSGPEGTRPAVTQRCVRASPGGDVEHARTHARPASPTSPSHVYLQLARKPRPSRECVGWGALRPAGASMFRGCMPHLQRVSQRCA</sequence>
<keyword evidence="3" id="KW-1185">Reference proteome</keyword>
<name>A0A9Q1J2A2_SYNKA</name>
<feature type="region of interest" description="Disordered" evidence="1">
    <location>
        <begin position="16"/>
        <end position="76"/>
    </location>
</feature>
<dbReference type="Proteomes" id="UP001152622">
    <property type="component" value="Chromosome 4"/>
</dbReference>
<evidence type="ECO:0000313" key="2">
    <source>
        <dbReference type="EMBL" id="KAJ8365417.1"/>
    </source>
</evidence>
<comment type="caution">
    <text evidence="2">The sequence shown here is derived from an EMBL/GenBank/DDBJ whole genome shotgun (WGS) entry which is preliminary data.</text>
</comment>
<dbReference type="AlphaFoldDB" id="A0A9Q1J2A2"/>